<dbReference type="OrthoDB" id="10250783at2759"/>
<evidence type="ECO:0000256" key="8">
    <source>
        <dbReference type="ARBA" id="ARBA00022833"/>
    </source>
</evidence>
<keyword evidence="6" id="KW-0479">Metal-binding</keyword>
<evidence type="ECO:0000256" key="7">
    <source>
        <dbReference type="ARBA" id="ARBA00022801"/>
    </source>
</evidence>
<dbReference type="EMBL" id="QKKF02021700">
    <property type="protein sequence ID" value="RZF38771.1"/>
    <property type="molecule type" value="Genomic_DNA"/>
</dbReference>
<sequence length="1022" mass="115715">MMRLLKNVGGVKRFCSNPKFSLTSKRKELIRKYQVAAASAKTSNSEVFDEGDCIEGFIVKRRYDVPDLFIRCFELEHLNSGAQYLHLQREDSNNVFGVGFKTIPFDSSGVAHILEHLVLCGSEKYPCRDPFFKMLNRSQATYINAFTGADYTFYPFSTMNNSDYKNLMSVYLDAVFQPKLRNLDFLQEGWRLENETVGDPTTPIIFKGVVFNEMKGAFSENCNVFYMNVLNNLMPSHTYGVVSGGDPLKIPSLTYNNLKNFYSDYYHPSNARFYSYGNFPLRNNLRFINEEYLFKVGKVVSKHSEKSEVPSEPRWLEPKRKHIYCQKDVMADPEKQSFIDISHACCDITDIQECFVLEIISSLLLEGPNSALYKSLVEPGIASGFNPVTGYINYTKTTALNVALQGLNEKDFDWAVDTFDKSIEQVVQKGFDQRQLEGILHSIELSIKHQSADFGMKLLHFVNSVWNHGGSVQNLLNINNRLSFLRKDMANNPKYLQEIVEKYLKNNSHRLVLTMSPQENFDSILRQEESDLLKTKIESLEEKDIEAIQSTSLSLKDHQERKEDASVLPTLTMADINKEIERVDLKHTTMSGVPVQISVQPTNGLVYVRGLINAHHLSDECKLMLPLFCYVATEMGTASKNYREMDLLIKSVSNSFNFSHNIVENLSNVRGFEESIMFSSFGLNRNLEAMLNLWLELLHNMSVDQAERFKTLVTILAADCLNGIADQGHMYSMNLSASLVSPAFQRKELSSGITYVKKLQEISQSDPEKSLHLLKIISTQLLNKERLRTALNFSPTDEDTVLKHHSSFCDSLRGSFKEANYETFDSLIADSSNKGVHHVIPFQIGYAAKSSVTVPFEHSEFASLAVLCQLLSAKYLLPVVREKGGAYGAGCKITNGGVMNFFSFRDPNPVQTLDVFDQSLSWVMKKEFSKNDIQEAKLGVFKNLDLPVPPGNKGLAAFISGLSDDKLQRYRTSLINVTDEDVIRAAEKYLNLDSNLQQGRAVIGPLSKNVLLRNNESWEIIE</sequence>
<dbReference type="GO" id="GO:0016485">
    <property type="term" value="P:protein processing"/>
    <property type="evidence" value="ECO:0007669"/>
    <property type="project" value="TreeGrafter"/>
</dbReference>
<dbReference type="Pfam" id="PF00675">
    <property type="entry name" value="Peptidase_M16"/>
    <property type="match status" value="1"/>
</dbReference>
<feature type="domain" description="Peptidase M16C associated" evidence="12">
    <location>
        <begin position="515"/>
        <end position="762"/>
    </location>
</feature>
<keyword evidence="9" id="KW-0809">Transit peptide</keyword>
<evidence type="ECO:0000256" key="3">
    <source>
        <dbReference type="ARBA" id="ARBA00007575"/>
    </source>
</evidence>
<evidence type="ECO:0000313" key="13">
    <source>
        <dbReference type="EMBL" id="RZF38771.1"/>
    </source>
</evidence>
<evidence type="ECO:0000256" key="5">
    <source>
        <dbReference type="ARBA" id="ARBA00022670"/>
    </source>
</evidence>
<dbReference type="Pfam" id="PF05193">
    <property type="entry name" value="Peptidase_M16_C"/>
    <property type="match status" value="1"/>
</dbReference>
<evidence type="ECO:0000256" key="9">
    <source>
        <dbReference type="ARBA" id="ARBA00022946"/>
    </source>
</evidence>
<dbReference type="PANTHER" id="PTHR43016">
    <property type="entry name" value="PRESEQUENCE PROTEASE"/>
    <property type="match status" value="1"/>
</dbReference>
<evidence type="ECO:0000256" key="4">
    <source>
        <dbReference type="ARBA" id="ARBA00020167"/>
    </source>
</evidence>
<comment type="similarity">
    <text evidence="3">Belongs to the peptidase M16 family. PreP subfamily.</text>
</comment>
<evidence type="ECO:0000256" key="11">
    <source>
        <dbReference type="ARBA" id="ARBA00023128"/>
    </source>
</evidence>
<dbReference type="InterPro" id="IPR007863">
    <property type="entry name" value="Peptidase_M16_C"/>
</dbReference>
<dbReference type="Proteomes" id="UP000291343">
    <property type="component" value="Unassembled WGS sequence"/>
</dbReference>
<dbReference type="FunFam" id="3.30.830.10:FF:000013">
    <property type="entry name" value="Mitochondrial presequence protease"/>
    <property type="match status" value="1"/>
</dbReference>
<comment type="caution">
    <text evidence="13">The sequence shown here is derived from an EMBL/GenBank/DDBJ whole genome shotgun (WGS) entry which is preliminary data.</text>
</comment>
<dbReference type="SMART" id="SM01264">
    <property type="entry name" value="M16C_associated"/>
    <property type="match status" value="1"/>
</dbReference>
<keyword evidence="7" id="KW-0378">Hydrolase</keyword>
<dbReference type="GO" id="GO:0004222">
    <property type="term" value="F:metalloendopeptidase activity"/>
    <property type="evidence" value="ECO:0007669"/>
    <property type="project" value="InterPro"/>
</dbReference>
<dbReference type="FunFam" id="3.30.830.10:FF:000011">
    <property type="entry name" value="Presequence protease, mitochondrial"/>
    <property type="match status" value="1"/>
</dbReference>
<protein>
    <recommendedName>
        <fullName evidence="4">Presequence protease, mitochondrial</fullName>
    </recommendedName>
</protein>
<dbReference type="InParanoid" id="A0A482WZZ8"/>
<keyword evidence="8" id="KW-0862">Zinc</keyword>
<proteinExistence type="inferred from homology"/>
<evidence type="ECO:0000313" key="14">
    <source>
        <dbReference type="Proteomes" id="UP000291343"/>
    </source>
</evidence>
<dbReference type="InterPro" id="IPR055130">
    <property type="entry name" value="PreP_C"/>
</dbReference>
<evidence type="ECO:0000259" key="12">
    <source>
        <dbReference type="SMART" id="SM01264"/>
    </source>
</evidence>
<dbReference type="SUPFAM" id="SSF63411">
    <property type="entry name" value="LuxS/MPP-like metallohydrolase"/>
    <property type="match status" value="4"/>
</dbReference>
<dbReference type="SMR" id="A0A482WZZ8"/>
<accession>A0A482WZZ8</accession>
<comment type="subcellular location">
    <subcellularLocation>
        <location evidence="2">Mitochondrion</location>
    </subcellularLocation>
</comment>
<evidence type="ECO:0000256" key="6">
    <source>
        <dbReference type="ARBA" id="ARBA00022723"/>
    </source>
</evidence>
<dbReference type="GO" id="GO:0005759">
    <property type="term" value="C:mitochondrial matrix"/>
    <property type="evidence" value="ECO:0007669"/>
    <property type="project" value="TreeGrafter"/>
</dbReference>
<gene>
    <name evidence="13" type="ORF">LSTR_LSTR008141</name>
</gene>
<evidence type="ECO:0000256" key="2">
    <source>
        <dbReference type="ARBA" id="ARBA00004173"/>
    </source>
</evidence>
<dbReference type="PROSITE" id="PS00143">
    <property type="entry name" value="INSULINASE"/>
    <property type="match status" value="1"/>
</dbReference>
<keyword evidence="11" id="KW-0496">Mitochondrion</keyword>
<dbReference type="STRING" id="195883.A0A482WZZ8"/>
<evidence type="ECO:0000256" key="1">
    <source>
        <dbReference type="ARBA" id="ARBA00001947"/>
    </source>
</evidence>
<keyword evidence="10" id="KW-0482">Metalloprotease</keyword>
<dbReference type="Pfam" id="PF22516">
    <property type="entry name" value="PreP_C"/>
    <property type="match status" value="1"/>
</dbReference>
<reference evidence="13 14" key="1">
    <citation type="journal article" date="2017" name="Gigascience">
        <title>Genome sequence of the small brown planthopper, Laodelphax striatellus.</title>
        <authorList>
            <person name="Zhu J."/>
            <person name="Jiang F."/>
            <person name="Wang X."/>
            <person name="Yang P."/>
            <person name="Bao Y."/>
            <person name="Zhao W."/>
            <person name="Wang W."/>
            <person name="Lu H."/>
            <person name="Wang Q."/>
            <person name="Cui N."/>
            <person name="Li J."/>
            <person name="Chen X."/>
            <person name="Luo L."/>
            <person name="Yu J."/>
            <person name="Kang L."/>
            <person name="Cui F."/>
        </authorList>
    </citation>
    <scope>NUCLEOTIDE SEQUENCE [LARGE SCALE GENOMIC DNA]</scope>
    <source>
        <strain evidence="13">Lst14</strain>
    </source>
</reference>
<dbReference type="InterPro" id="IPR011765">
    <property type="entry name" value="Pept_M16_N"/>
</dbReference>
<dbReference type="Gene3D" id="3.30.830.10">
    <property type="entry name" value="Metalloenzyme, LuxS/M16 peptidase-like"/>
    <property type="match status" value="4"/>
</dbReference>
<dbReference type="FunCoup" id="A0A482WZZ8">
    <property type="interactions" value="1678"/>
</dbReference>
<evidence type="ECO:0000256" key="10">
    <source>
        <dbReference type="ARBA" id="ARBA00023049"/>
    </source>
</evidence>
<dbReference type="PANTHER" id="PTHR43016:SF13">
    <property type="entry name" value="PRESEQUENCE PROTEASE, MITOCHONDRIAL"/>
    <property type="match status" value="1"/>
</dbReference>
<dbReference type="AlphaFoldDB" id="A0A482WZZ8"/>
<dbReference type="FunFam" id="3.30.830.10:FF:000009">
    <property type="entry name" value="Presequence protease, mitochondrial"/>
    <property type="match status" value="1"/>
</dbReference>
<dbReference type="InterPro" id="IPR013578">
    <property type="entry name" value="Peptidase_M16C_assoc"/>
</dbReference>
<comment type="cofactor">
    <cofactor evidence="1">
        <name>Zn(2+)</name>
        <dbReference type="ChEBI" id="CHEBI:29105"/>
    </cofactor>
</comment>
<keyword evidence="5" id="KW-0645">Protease</keyword>
<dbReference type="InterPro" id="IPR011249">
    <property type="entry name" value="Metalloenz_LuxS/M16"/>
</dbReference>
<name>A0A482WZZ8_LAOST</name>
<dbReference type="InterPro" id="IPR001431">
    <property type="entry name" value="Pept_M16_Zn_BS"/>
</dbReference>
<dbReference type="Pfam" id="PF08367">
    <property type="entry name" value="M16C_assoc"/>
    <property type="match status" value="1"/>
</dbReference>
<organism evidence="13 14">
    <name type="scientific">Laodelphax striatellus</name>
    <name type="common">Small brown planthopper</name>
    <name type="synonym">Delphax striatella</name>
    <dbReference type="NCBI Taxonomy" id="195883"/>
    <lineage>
        <taxon>Eukaryota</taxon>
        <taxon>Metazoa</taxon>
        <taxon>Ecdysozoa</taxon>
        <taxon>Arthropoda</taxon>
        <taxon>Hexapoda</taxon>
        <taxon>Insecta</taxon>
        <taxon>Pterygota</taxon>
        <taxon>Neoptera</taxon>
        <taxon>Paraneoptera</taxon>
        <taxon>Hemiptera</taxon>
        <taxon>Auchenorrhyncha</taxon>
        <taxon>Fulgoroidea</taxon>
        <taxon>Delphacidae</taxon>
        <taxon>Criomorphinae</taxon>
        <taxon>Laodelphax</taxon>
    </lineage>
</organism>
<dbReference type="GO" id="GO:0046872">
    <property type="term" value="F:metal ion binding"/>
    <property type="evidence" value="ECO:0007669"/>
    <property type="project" value="UniProtKB-KW"/>
</dbReference>
<keyword evidence="14" id="KW-1185">Reference proteome</keyword>